<sequence>MSTAGALIIGMAATCTELPTGEQRTGQPGSPTGLPTDAHRPNRTHWRNRGGQEREASIPVTGTRVLTIEMATAFTELPTDSREPNHPIRRPGYLRTYATAAKRAGKTTMGTEHEVSTPVSTTPALIIEMRAAFTELPTGDTELPTGDRKPGDSEPDDVGSMTSAGRRDTGWMTPAGRNQRGDAGWADNPIHGQGRPRACSGRPPAQVVADDHARVIEMGEKMKRALT</sequence>
<proteinExistence type="predicted"/>
<name>A0A2A9F9W5_9PSEU</name>
<dbReference type="Proteomes" id="UP000243542">
    <property type="component" value="Unassembled WGS sequence"/>
</dbReference>
<comment type="caution">
    <text evidence="2">The sequence shown here is derived from an EMBL/GenBank/DDBJ whole genome shotgun (WGS) entry which is preliminary data.</text>
</comment>
<evidence type="ECO:0000256" key="1">
    <source>
        <dbReference type="SAM" id="MobiDB-lite"/>
    </source>
</evidence>
<accession>A0A2A9F9W5</accession>
<protein>
    <submittedName>
        <fullName evidence="2">Uncharacterized protein</fullName>
    </submittedName>
</protein>
<keyword evidence="3" id="KW-1185">Reference proteome</keyword>
<organism evidence="2 3">
    <name type="scientific">Amycolatopsis sulphurea</name>
    <dbReference type="NCBI Taxonomy" id="76022"/>
    <lineage>
        <taxon>Bacteria</taxon>
        <taxon>Bacillati</taxon>
        <taxon>Actinomycetota</taxon>
        <taxon>Actinomycetes</taxon>
        <taxon>Pseudonocardiales</taxon>
        <taxon>Pseudonocardiaceae</taxon>
        <taxon>Amycolatopsis</taxon>
    </lineage>
</organism>
<feature type="region of interest" description="Disordered" evidence="1">
    <location>
        <begin position="136"/>
        <end position="208"/>
    </location>
</feature>
<dbReference type="EMBL" id="PDJK01000002">
    <property type="protein sequence ID" value="PFG47576.1"/>
    <property type="molecule type" value="Genomic_DNA"/>
</dbReference>
<evidence type="ECO:0000313" key="2">
    <source>
        <dbReference type="EMBL" id="PFG47576.1"/>
    </source>
</evidence>
<feature type="region of interest" description="Disordered" evidence="1">
    <location>
        <begin position="18"/>
        <end position="61"/>
    </location>
</feature>
<reference evidence="2 3" key="1">
    <citation type="submission" date="2017-10" db="EMBL/GenBank/DDBJ databases">
        <title>Sequencing the genomes of 1000 actinobacteria strains.</title>
        <authorList>
            <person name="Klenk H.-P."/>
        </authorList>
    </citation>
    <scope>NUCLEOTIDE SEQUENCE [LARGE SCALE GENOMIC DNA]</scope>
    <source>
        <strain evidence="2 3">DSM 46092</strain>
    </source>
</reference>
<gene>
    <name evidence="2" type="ORF">ATK36_2622</name>
</gene>
<evidence type="ECO:0000313" key="3">
    <source>
        <dbReference type="Proteomes" id="UP000243542"/>
    </source>
</evidence>
<dbReference type="AlphaFoldDB" id="A0A2A9F9W5"/>